<evidence type="ECO:0000256" key="1">
    <source>
        <dbReference type="SAM" id="MobiDB-lite"/>
    </source>
</evidence>
<proteinExistence type="predicted"/>
<dbReference type="OMA" id="NLWHYDN"/>
<feature type="compositionally biased region" description="Low complexity" evidence="1">
    <location>
        <begin position="213"/>
        <end position="231"/>
    </location>
</feature>
<keyword evidence="3" id="KW-1185">Reference proteome</keyword>
<dbReference type="EMBL" id="CM002927">
    <property type="protein sequence ID" value="KGN49177.1"/>
    <property type="molecule type" value="Genomic_DNA"/>
</dbReference>
<reference evidence="2 3" key="4">
    <citation type="journal article" date="2011" name="BMC Genomics">
        <title>RNA-Seq improves annotation of protein-coding genes in the cucumber genome.</title>
        <authorList>
            <person name="Li Z."/>
            <person name="Zhang Z."/>
            <person name="Yan P."/>
            <person name="Huang S."/>
            <person name="Fei Z."/>
            <person name="Lin K."/>
        </authorList>
    </citation>
    <scope>NUCLEOTIDE SEQUENCE [LARGE SCALE GENOMIC DNA]</scope>
    <source>
        <strain evidence="3">cv. 9930</strain>
    </source>
</reference>
<sequence length="269" mass="30398">MGIDPVTHNPRLDLLDLSSILGSSFYNNNSPNSQMNNFSRLIGIHNSTVNPEVLRFANSFIASNNLSQNPNFLLQNIDQNQEQYSQMIISQLQLQQQQQSHHQIDQSSALPPLHEVSAGCSPSTTTSYGGEPPYYHSSGHQLLFPSSSNFTTDFYSQNCQHPSDKMPSINNNLNGFNYSSLEEFQSYDLYGSHEEREREQEQKQFHEQIMEASPETSTLNSSPTPLNSNSTYFSTANGNGTDQDDRESYCSQIFKFEFSDFLDVNPAFM</sequence>
<dbReference type="Proteomes" id="UP000029981">
    <property type="component" value="Chromosome 6"/>
</dbReference>
<dbReference type="eggNOG" id="KOG0048">
    <property type="taxonomic scope" value="Eukaryota"/>
</dbReference>
<dbReference type="AlphaFoldDB" id="A0A0A0KLC5"/>
<dbReference type="STRING" id="3659.A0A0A0KLC5"/>
<accession>A0A0A0KLC5</accession>
<evidence type="ECO:0000313" key="2">
    <source>
        <dbReference type="EMBL" id="KGN49177.1"/>
    </source>
</evidence>
<gene>
    <name evidence="2" type="ORF">Csa_6G516850</name>
</gene>
<evidence type="ECO:0000313" key="3">
    <source>
        <dbReference type="Proteomes" id="UP000029981"/>
    </source>
</evidence>
<reference evidence="2 3" key="3">
    <citation type="journal article" date="2010" name="BMC Genomics">
        <title>Transcriptome sequencing and comparative analysis of cucumber flowers with different sex types.</title>
        <authorList>
            <person name="Guo S."/>
            <person name="Zheng Y."/>
            <person name="Joung J.G."/>
            <person name="Liu S."/>
            <person name="Zhang Z."/>
            <person name="Crasta O.R."/>
            <person name="Sobral B.W."/>
            <person name="Xu Y."/>
            <person name="Huang S."/>
            <person name="Fei Z."/>
        </authorList>
    </citation>
    <scope>NUCLEOTIDE SEQUENCE [LARGE SCALE GENOMIC DNA]</scope>
    <source>
        <strain evidence="3">cv. 9930</strain>
    </source>
</reference>
<feature type="compositionally biased region" description="Polar residues" evidence="1">
    <location>
        <begin position="232"/>
        <end position="241"/>
    </location>
</feature>
<reference evidence="2 3" key="1">
    <citation type="journal article" date="2009" name="Nat. Genet.">
        <title>The genome of the cucumber, Cucumis sativus L.</title>
        <authorList>
            <person name="Huang S."/>
            <person name="Li R."/>
            <person name="Zhang Z."/>
            <person name="Li L."/>
            <person name="Gu X."/>
            <person name="Fan W."/>
            <person name="Lucas W.J."/>
            <person name="Wang X."/>
            <person name="Xie B."/>
            <person name="Ni P."/>
            <person name="Ren Y."/>
            <person name="Zhu H."/>
            <person name="Li J."/>
            <person name="Lin K."/>
            <person name="Jin W."/>
            <person name="Fei Z."/>
            <person name="Li G."/>
            <person name="Staub J."/>
            <person name="Kilian A."/>
            <person name="van der Vossen E.A."/>
            <person name="Wu Y."/>
            <person name="Guo J."/>
            <person name="He J."/>
            <person name="Jia Z."/>
            <person name="Ren Y."/>
            <person name="Tian G."/>
            <person name="Lu Y."/>
            <person name="Ruan J."/>
            <person name="Qian W."/>
            <person name="Wang M."/>
            <person name="Huang Q."/>
            <person name="Li B."/>
            <person name="Xuan Z."/>
            <person name="Cao J."/>
            <person name="Asan"/>
            <person name="Wu Z."/>
            <person name="Zhang J."/>
            <person name="Cai Q."/>
            <person name="Bai Y."/>
            <person name="Zhao B."/>
            <person name="Han Y."/>
            <person name="Li Y."/>
            <person name="Li X."/>
            <person name="Wang S."/>
            <person name="Shi Q."/>
            <person name="Liu S."/>
            <person name="Cho W.K."/>
            <person name="Kim J.Y."/>
            <person name="Xu Y."/>
            <person name="Heller-Uszynska K."/>
            <person name="Miao H."/>
            <person name="Cheng Z."/>
            <person name="Zhang S."/>
            <person name="Wu J."/>
            <person name="Yang Y."/>
            <person name="Kang H."/>
            <person name="Li M."/>
            <person name="Liang H."/>
            <person name="Ren X."/>
            <person name="Shi Z."/>
            <person name="Wen M."/>
            <person name="Jian M."/>
            <person name="Yang H."/>
            <person name="Zhang G."/>
            <person name="Yang Z."/>
            <person name="Chen R."/>
            <person name="Liu S."/>
            <person name="Li J."/>
            <person name="Ma L."/>
            <person name="Liu H."/>
            <person name="Zhou Y."/>
            <person name="Zhao J."/>
            <person name="Fang X."/>
            <person name="Li G."/>
            <person name="Fang L."/>
            <person name="Li Y."/>
            <person name="Liu D."/>
            <person name="Zheng H."/>
            <person name="Zhang Y."/>
            <person name="Qin N."/>
            <person name="Li Z."/>
            <person name="Yang G."/>
            <person name="Yang S."/>
            <person name="Bolund L."/>
            <person name="Kristiansen K."/>
            <person name="Zheng H."/>
            <person name="Li S."/>
            <person name="Zhang X."/>
            <person name="Yang H."/>
            <person name="Wang J."/>
            <person name="Sun R."/>
            <person name="Zhang B."/>
            <person name="Jiang S."/>
            <person name="Wang J."/>
            <person name="Du Y."/>
            <person name="Li S."/>
        </authorList>
    </citation>
    <scope>NUCLEOTIDE SEQUENCE [LARGE SCALE GENOMIC DNA]</scope>
    <source>
        <strain evidence="3">cv. 9930</strain>
    </source>
</reference>
<feature type="region of interest" description="Disordered" evidence="1">
    <location>
        <begin position="211"/>
        <end position="245"/>
    </location>
</feature>
<reference evidence="2 3" key="2">
    <citation type="journal article" date="2009" name="PLoS ONE">
        <title>An integrated genetic and cytogenetic map of the cucumber genome.</title>
        <authorList>
            <person name="Ren Y."/>
            <person name="Zhang Z."/>
            <person name="Liu J."/>
            <person name="Staub J.E."/>
            <person name="Han Y."/>
            <person name="Cheng Z."/>
            <person name="Li X."/>
            <person name="Lu J."/>
            <person name="Miao H."/>
            <person name="Kang H."/>
            <person name="Xie B."/>
            <person name="Gu X."/>
            <person name="Wang X."/>
            <person name="Du Y."/>
            <person name="Jin W."/>
            <person name="Huang S."/>
        </authorList>
    </citation>
    <scope>NUCLEOTIDE SEQUENCE [LARGE SCALE GENOMIC DNA]</scope>
    <source>
        <strain evidence="3">cv. 9930</strain>
    </source>
</reference>
<name>A0A0A0KLC5_CUCSA</name>
<protein>
    <submittedName>
        <fullName evidence="2">Uncharacterized protein</fullName>
    </submittedName>
</protein>
<organism evidence="2 3">
    <name type="scientific">Cucumis sativus</name>
    <name type="common">Cucumber</name>
    <dbReference type="NCBI Taxonomy" id="3659"/>
    <lineage>
        <taxon>Eukaryota</taxon>
        <taxon>Viridiplantae</taxon>
        <taxon>Streptophyta</taxon>
        <taxon>Embryophyta</taxon>
        <taxon>Tracheophyta</taxon>
        <taxon>Spermatophyta</taxon>
        <taxon>Magnoliopsida</taxon>
        <taxon>eudicotyledons</taxon>
        <taxon>Gunneridae</taxon>
        <taxon>Pentapetalae</taxon>
        <taxon>rosids</taxon>
        <taxon>fabids</taxon>
        <taxon>Cucurbitales</taxon>
        <taxon>Cucurbitaceae</taxon>
        <taxon>Benincaseae</taxon>
        <taxon>Cucumis</taxon>
    </lineage>
</organism>
<dbReference type="Gramene" id="KGN49177">
    <property type="protein sequence ID" value="KGN49177"/>
    <property type="gene ID" value="Csa_6G516850"/>
</dbReference>